<evidence type="ECO:0000313" key="2">
    <source>
        <dbReference type="EMBL" id="KAH7368144.1"/>
    </source>
</evidence>
<organism evidence="2 3">
    <name type="scientific">Plectosphaerella cucumerina</name>
    <dbReference type="NCBI Taxonomy" id="40658"/>
    <lineage>
        <taxon>Eukaryota</taxon>
        <taxon>Fungi</taxon>
        <taxon>Dikarya</taxon>
        <taxon>Ascomycota</taxon>
        <taxon>Pezizomycotina</taxon>
        <taxon>Sordariomycetes</taxon>
        <taxon>Hypocreomycetidae</taxon>
        <taxon>Glomerellales</taxon>
        <taxon>Plectosphaerellaceae</taxon>
        <taxon>Plectosphaerella</taxon>
    </lineage>
</organism>
<dbReference type="Proteomes" id="UP000813385">
    <property type="component" value="Unassembled WGS sequence"/>
</dbReference>
<sequence>MAVSPRMRARILQAGSWTWIAWSPSPSGATPLRLLLTSAPVHHHHRNAWHQSVWVSPLLAVCLLRLAAPEPVPCLARCLRAGHRRTEAHLWFVPAVTPDNPRCNSPPRATSWPRTAAASSGEGSLTKGRKESFSTTRRHLKKPGKASHHDSQAFYAKRACLQAFPHRDAVTISLV</sequence>
<accession>A0A8K0X721</accession>
<dbReference type="AlphaFoldDB" id="A0A8K0X721"/>
<name>A0A8K0X721_9PEZI</name>
<evidence type="ECO:0000256" key="1">
    <source>
        <dbReference type="SAM" id="MobiDB-lite"/>
    </source>
</evidence>
<comment type="caution">
    <text evidence="2">The sequence shown here is derived from an EMBL/GenBank/DDBJ whole genome shotgun (WGS) entry which is preliminary data.</text>
</comment>
<dbReference type="EMBL" id="JAGPXD010000002">
    <property type="protein sequence ID" value="KAH7368144.1"/>
    <property type="molecule type" value="Genomic_DNA"/>
</dbReference>
<protein>
    <submittedName>
        <fullName evidence="2">Uncharacterized protein</fullName>
    </submittedName>
</protein>
<proteinExistence type="predicted"/>
<feature type="region of interest" description="Disordered" evidence="1">
    <location>
        <begin position="101"/>
        <end position="150"/>
    </location>
</feature>
<feature type="compositionally biased region" description="Basic residues" evidence="1">
    <location>
        <begin position="136"/>
        <end position="146"/>
    </location>
</feature>
<evidence type="ECO:0000313" key="3">
    <source>
        <dbReference type="Proteomes" id="UP000813385"/>
    </source>
</evidence>
<reference evidence="2" key="1">
    <citation type="journal article" date="2021" name="Nat. Commun.">
        <title>Genetic determinants of endophytism in the Arabidopsis root mycobiome.</title>
        <authorList>
            <person name="Mesny F."/>
            <person name="Miyauchi S."/>
            <person name="Thiergart T."/>
            <person name="Pickel B."/>
            <person name="Atanasova L."/>
            <person name="Karlsson M."/>
            <person name="Huettel B."/>
            <person name="Barry K.W."/>
            <person name="Haridas S."/>
            <person name="Chen C."/>
            <person name="Bauer D."/>
            <person name="Andreopoulos W."/>
            <person name="Pangilinan J."/>
            <person name="LaButti K."/>
            <person name="Riley R."/>
            <person name="Lipzen A."/>
            <person name="Clum A."/>
            <person name="Drula E."/>
            <person name="Henrissat B."/>
            <person name="Kohler A."/>
            <person name="Grigoriev I.V."/>
            <person name="Martin F.M."/>
            <person name="Hacquard S."/>
        </authorList>
    </citation>
    <scope>NUCLEOTIDE SEQUENCE</scope>
    <source>
        <strain evidence="2">MPI-CAGE-AT-0016</strain>
    </source>
</reference>
<gene>
    <name evidence="2" type="ORF">B0T11DRAFT_276522</name>
</gene>
<keyword evidence="3" id="KW-1185">Reference proteome</keyword>